<dbReference type="GO" id="GO:0005737">
    <property type="term" value="C:cytoplasm"/>
    <property type="evidence" value="ECO:0007669"/>
    <property type="project" value="UniProtKB-SubCell"/>
</dbReference>
<dbReference type="InterPro" id="IPR002639">
    <property type="entry name" value="UreF"/>
</dbReference>
<evidence type="ECO:0000256" key="1">
    <source>
        <dbReference type="ARBA" id="ARBA00022988"/>
    </source>
</evidence>
<evidence type="ECO:0000313" key="4">
    <source>
        <dbReference type="EMBL" id="KAB0679285.1"/>
    </source>
</evidence>
<dbReference type="PIRSF" id="PIRSF009467">
    <property type="entry name" value="Ureas_acces_UreF"/>
    <property type="match status" value="1"/>
</dbReference>
<evidence type="ECO:0000256" key="3">
    <source>
        <dbReference type="HAMAP-Rule" id="MF_01385"/>
    </source>
</evidence>
<dbReference type="EMBL" id="VZDO01000010">
    <property type="protein sequence ID" value="KAB0679285.1"/>
    <property type="molecule type" value="Genomic_DNA"/>
</dbReference>
<comment type="similarity">
    <text evidence="3">Belongs to the UreF family.</text>
</comment>
<dbReference type="PANTHER" id="PTHR33620:SF1">
    <property type="entry name" value="UREASE ACCESSORY PROTEIN F"/>
    <property type="match status" value="1"/>
</dbReference>
<organism evidence="4 5">
    <name type="scientific">Plantimonas leprariae</name>
    <dbReference type="NCBI Taxonomy" id="2615207"/>
    <lineage>
        <taxon>Bacteria</taxon>
        <taxon>Pseudomonadati</taxon>
        <taxon>Pseudomonadota</taxon>
        <taxon>Alphaproteobacteria</taxon>
        <taxon>Hyphomicrobiales</taxon>
        <taxon>Aurantimonadaceae</taxon>
        <taxon>Plantimonas</taxon>
    </lineage>
</organism>
<keyword evidence="5" id="KW-1185">Reference proteome</keyword>
<dbReference type="PANTHER" id="PTHR33620">
    <property type="entry name" value="UREASE ACCESSORY PROTEIN F"/>
    <property type="match status" value="1"/>
</dbReference>
<protein>
    <recommendedName>
        <fullName evidence="3">Urease accessory protein UreF</fullName>
    </recommendedName>
</protein>
<sequence length="218" mass="22522">MLETAAAAPLRLQLWLSPGFPTGAFAWSHGLEAAVAEGRLGSAAETRDWLAFLLARGSGWNDLVLFAEGYRAAADPARLVETVDLARALAGSRERRAEILALGEAFALAVAPWDAAIPGDAPYPIAVALAAARSGIPLGQALVAFAGAFAANLVSAAVRLVPLGQTGATLILRELEPAILAAAARAAASSPYDLGSAATLSDIAAMRHETLRTRLFRS</sequence>
<dbReference type="Gene3D" id="1.10.4190.10">
    <property type="entry name" value="Urease accessory protein UreF"/>
    <property type="match status" value="1"/>
</dbReference>
<dbReference type="Pfam" id="PF01730">
    <property type="entry name" value="UreF"/>
    <property type="match status" value="1"/>
</dbReference>
<keyword evidence="2 3" id="KW-0143">Chaperone</keyword>
<dbReference type="RefSeq" id="WP_150970290.1">
    <property type="nucleotide sequence ID" value="NZ_VZDO01000010.1"/>
</dbReference>
<comment type="subcellular location">
    <subcellularLocation>
        <location evidence="3">Cytoplasm</location>
    </subcellularLocation>
</comment>
<comment type="function">
    <text evidence="3">Required for maturation of urease via the functional incorporation of the urease nickel metallocenter.</text>
</comment>
<dbReference type="HAMAP" id="MF_01385">
    <property type="entry name" value="UreF"/>
    <property type="match status" value="1"/>
</dbReference>
<keyword evidence="3" id="KW-0963">Cytoplasm</keyword>
<name>A0A7V7PNL2_9HYPH</name>
<comment type="subunit">
    <text evidence="3">UreD, UreF and UreG form a complex that acts as a GTP-hydrolysis-dependent molecular chaperone, activating the urease apoprotein by helping to assemble the nickel containing metallocenter of UreC. The UreE protein probably delivers the nickel.</text>
</comment>
<gene>
    <name evidence="3" type="primary">ureF</name>
    <name evidence="4" type="ORF">F6X38_13170</name>
</gene>
<dbReference type="GO" id="GO:0016151">
    <property type="term" value="F:nickel cation binding"/>
    <property type="evidence" value="ECO:0007669"/>
    <property type="project" value="UniProtKB-UniRule"/>
</dbReference>
<dbReference type="InterPro" id="IPR038277">
    <property type="entry name" value="UreF_sf"/>
</dbReference>
<proteinExistence type="inferred from homology"/>
<accession>A0A7V7PNL2</accession>
<evidence type="ECO:0000256" key="2">
    <source>
        <dbReference type="ARBA" id="ARBA00023186"/>
    </source>
</evidence>
<dbReference type="AlphaFoldDB" id="A0A7V7PNL2"/>
<reference evidence="4 5" key="1">
    <citation type="submission" date="2019-09" db="EMBL/GenBank/DDBJ databases">
        <title>YIM 132180 draft genome.</title>
        <authorList>
            <person name="Zhang K."/>
        </authorList>
    </citation>
    <scope>NUCLEOTIDE SEQUENCE [LARGE SCALE GENOMIC DNA]</scope>
    <source>
        <strain evidence="4 5">YIM 132180</strain>
    </source>
</reference>
<dbReference type="Proteomes" id="UP000432089">
    <property type="component" value="Unassembled WGS sequence"/>
</dbReference>
<evidence type="ECO:0000313" key="5">
    <source>
        <dbReference type="Proteomes" id="UP000432089"/>
    </source>
</evidence>
<keyword evidence="1 3" id="KW-0996">Nickel insertion</keyword>
<comment type="caution">
    <text evidence="4">The sequence shown here is derived from an EMBL/GenBank/DDBJ whole genome shotgun (WGS) entry which is preliminary data.</text>
</comment>